<evidence type="ECO:0000256" key="2">
    <source>
        <dbReference type="RuleBase" id="RU004447"/>
    </source>
</evidence>
<feature type="compositionally biased region" description="Polar residues" evidence="3">
    <location>
        <begin position="514"/>
        <end position="526"/>
    </location>
</feature>
<comment type="similarity">
    <text evidence="1 2">Belongs to the peptidase M16 family.</text>
</comment>
<dbReference type="InterPro" id="IPR011765">
    <property type="entry name" value="Pept_M16_N"/>
</dbReference>
<dbReference type="EMBL" id="CP030759">
    <property type="protein sequence ID" value="AXA35401.1"/>
    <property type="molecule type" value="Genomic_DNA"/>
</dbReference>
<dbReference type="InterPro" id="IPR001431">
    <property type="entry name" value="Pept_M16_Zn_BS"/>
</dbReference>
<keyword evidence="4" id="KW-0732">Signal</keyword>
<evidence type="ECO:0000256" key="3">
    <source>
        <dbReference type="SAM" id="MobiDB-lite"/>
    </source>
</evidence>
<evidence type="ECO:0000256" key="1">
    <source>
        <dbReference type="ARBA" id="ARBA00007261"/>
    </source>
</evidence>
<dbReference type="SUPFAM" id="SSF63411">
    <property type="entry name" value="LuxS/MPP-like metallohydrolase"/>
    <property type="match status" value="2"/>
</dbReference>
<feature type="domain" description="Peptidase M16 C-terminal" evidence="6">
    <location>
        <begin position="251"/>
        <end position="427"/>
    </location>
</feature>
<dbReference type="PROSITE" id="PS00143">
    <property type="entry name" value="INSULINASE"/>
    <property type="match status" value="1"/>
</dbReference>
<feature type="signal peptide" evidence="4">
    <location>
        <begin position="1"/>
        <end position="23"/>
    </location>
</feature>
<dbReference type="InterPro" id="IPR011249">
    <property type="entry name" value="Metalloenz_LuxS/M16"/>
</dbReference>
<dbReference type="Proteomes" id="UP000262583">
    <property type="component" value="Chromosome"/>
</dbReference>
<dbReference type="InterPro" id="IPR050361">
    <property type="entry name" value="MPP/UQCRC_Complex"/>
</dbReference>
<protein>
    <submittedName>
        <fullName evidence="7">Peptidase M16</fullName>
    </submittedName>
</protein>
<feature type="chain" id="PRO_5016380813" evidence="4">
    <location>
        <begin position="24"/>
        <end position="526"/>
    </location>
</feature>
<dbReference type="KEGG" id="schv:BRCON_0624"/>
<evidence type="ECO:0000313" key="8">
    <source>
        <dbReference type="Proteomes" id="UP000262583"/>
    </source>
</evidence>
<dbReference type="GO" id="GO:0006508">
    <property type="term" value="P:proteolysis"/>
    <property type="evidence" value="ECO:0007669"/>
    <property type="project" value="InterPro"/>
</dbReference>
<dbReference type="AlphaFoldDB" id="A0A2Z4Y2L2"/>
<evidence type="ECO:0000259" key="6">
    <source>
        <dbReference type="Pfam" id="PF05193"/>
    </source>
</evidence>
<dbReference type="PANTHER" id="PTHR11851:SF49">
    <property type="entry name" value="MITOCHONDRIAL-PROCESSING PEPTIDASE SUBUNIT ALPHA"/>
    <property type="match status" value="1"/>
</dbReference>
<feature type="region of interest" description="Disordered" evidence="3">
    <location>
        <begin position="495"/>
        <end position="526"/>
    </location>
</feature>
<organism evidence="7 8">
    <name type="scientific">Sumerlaea chitinivorans</name>
    <dbReference type="NCBI Taxonomy" id="2250252"/>
    <lineage>
        <taxon>Bacteria</taxon>
        <taxon>Candidatus Sumerlaeota</taxon>
        <taxon>Candidatus Sumerlaeia</taxon>
        <taxon>Candidatus Sumerlaeales</taxon>
        <taxon>Candidatus Sumerlaeaceae</taxon>
        <taxon>Candidatus Sumerlaea</taxon>
    </lineage>
</organism>
<dbReference type="GO" id="GO:0046872">
    <property type="term" value="F:metal ion binding"/>
    <property type="evidence" value="ECO:0007669"/>
    <property type="project" value="InterPro"/>
</dbReference>
<dbReference type="Gene3D" id="3.30.830.10">
    <property type="entry name" value="Metalloenzyme, LuxS/M16 peptidase-like"/>
    <property type="match status" value="2"/>
</dbReference>
<dbReference type="Pfam" id="PF00675">
    <property type="entry name" value="Peptidase_M16"/>
    <property type="match status" value="1"/>
</dbReference>
<evidence type="ECO:0000259" key="5">
    <source>
        <dbReference type="Pfam" id="PF00675"/>
    </source>
</evidence>
<dbReference type="PANTHER" id="PTHR11851">
    <property type="entry name" value="METALLOPROTEASE"/>
    <property type="match status" value="1"/>
</dbReference>
<evidence type="ECO:0000256" key="4">
    <source>
        <dbReference type="SAM" id="SignalP"/>
    </source>
</evidence>
<gene>
    <name evidence="7" type="ORF">BRCON_0624</name>
</gene>
<proteinExistence type="inferred from homology"/>
<name>A0A2Z4Y2L2_SUMC1</name>
<feature type="domain" description="Peptidase M16 N-terminal" evidence="5">
    <location>
        <begin position="49"/>
        <end position="111"/>
    </location>
</feature>
<dbReference type="GO" id="GO:0004222">
    <property type="term" value="F:metalloendopeptidase activity"/>
    <property type="evidence" value="ECO:0007669"/>
    <property type="project" value="InterPro"/>
</dbReference>
<reference evidence="7 8" key="1">
    <citation type="submission" date="2018-05" db="EMBL/GenBank/DDBJ databases">
        <title>A metagenomic window into the 2 km-deep terrestrial subsurface aquifer revealed taxonomically and functionally diverse microbial community comprising novel uncultured bacterial lineages.</title>
        <authorList>
            <person name="Kadnikov V.V."/>
            <person name="Mardanov A.V."/>
            <person name="Beletsky A.V."/>
            <person name="Banks D."/>
            <person name="Pimenov N.V."/>
            <person name="Frank Y.A."/>
            <person name="Karnachuk O.V."/>
            <person name="Ravin N.V."/>
        </authorList>
    </citation>
    <scope>NUCLEOTIDE SEQUENCE [LARGE SCALE GENOMIC DNA]</scope>
    <source>
        <strain evidence="7">BY</strain>
    </source>
</reference>
<accession>A0A2Z4Y2L2</accession>
<dbReference type="Pfam" id="PF05193">
    <property type="entry name" value="Peptidase_M16_C"/>
    <property type="match status" value="1"/>
</dbReference>
<evidence type="ECO:0000313" key="7">
    <source>
        <dbReference type="EMBL" id="AXA35401.1"/>
    </source>
</evidence>
<sequence>MKNLCRMALMVCVLAAWSVPMVGGSARLSESVQEIRLANGFTALVVPRHQAPFFSAVIYVDAGGVDEELGESGSAHLLEHMAFKGTPWIGTRDWASERKLLTEIEQIAEEIVAENTKATPDQATLARLRARLSELQKEAAQFVVPNEYDQIITRAGGQEINATTSKDWTNYFMTLPSNRLELWAMMESERLTYPAWREFYKERDVVAEERRMRTEDSPAGRLYEEFIVGAFKAHPYGTPVIGWMNDLENLTVRRTANFYHRYYRPDNMVAVLVGDLDSTQVKPILEKYFGSLPKGAQATRRLPIEPPQNSFRKIEVPFDAQPQVLIGWHKPTYPDRDAYVFEVLQYLLTANGRSARLFERLVKKDGLCESVECFTAPGDKYPNLFCIWMTPRAPHTAQEVQSVLWEELERLKRDPVTTEELEKTRNQIDASFLRELESNLGFARRLGAYYLLTRDAHALDKFRDAMKSVTAEEIQAVAQRYFTRDNTTVAEIVPKSRLSATPKVEEARDRASAPLTTSTKPSSSAK</sequence>
<dbReference type="InterPro" id="IPR007863">
    <property type="entry name" value="Peptidase_M16_C"/>
</dbReference>